<feature type="domain" description="Tet-like 2OG-Fe(II) oxygenase" evidence="2">
    <location>
        <begin position="86"/>
        <end position="293"/>
    </location>
</feature>
<dbReference type="OrthoDB" id="2499742at2759"/>
<keyword evidence="4" id="KW-1185">Reference proteome</keyword>
<dbReference type="EMBL" id="VSWC01000054">
    <property type="protein sequence ID" value="KAA1100222.1"/>
    <property type="molecule type" value="Genomic_DNA"/>
</dbReference>
<reference evidence="3 4" key="1">
    <citation type="submission" date="2019-05" db="EMBL/GenBank/DDBJ databases">
        <title>Emergence of the Ug99 lineage of the wheat stem rust pathogen through somatic hybridization.</title>
        <authorList>
            <person name="Li F."/>
            <person name="Upadhyaya N.M."/>
            <person name="Sperschneider J."/>
            <person name="Matny O."/>
            <person name="Nguyen-Phuc H."/>
            <person name="Mago R."/>
            <person name="Raley C."/>
            <person name="Miller M.E."/>
            <person name="Silverstein K.A.T."/>
            <person name="Henningsen E."/>
            <person name="Hirsch C.D."/>
            <person name="Visser B."/>
            <person name="Pretorius Z.A."/>
            <person name="Steffenson B.J."/>
            <person name="Schwessinger B."/>
            <person name="Dodds P.N."/>
            <person name="Figueroa M."/>
        </authorList>
    </citation>
    <scope>NUCLEOTIDE SEQUENCE [LARGE SCALE GENOMIC DNA]</scope>
    <source>
        <strain evidence="3">21-0</strain>
    </source>
</reference>
<name>A0A5B0PHB7_PUCGR</name>
<dbReference type="InterPro" id="IPR046798">
    <property type="entry name" value="2OG-FeII_Oxy_6"/>
</dbReference>
<dbReference type="Pfam" id="PF20515">
    <property type="entry name" value="2OG-FeII_Oxy_6"/>
    <property type="match status" value="1"/>
</dbReference>
<gene>
    <name evidence="3" type="ORF">PGT21_031918</name>
</gene>
<keyword evidence="1" id="KW-0472">Membrane</keyword>
<feature type="transmembrane region" description="Helical" evidence="1">
    <location>
        <begin position="350"/>
        <end position="368"/>
    </location>
</feature>
<keyword evidence="1" id="KW-0812">Transmembrane</keyword>
<organism evidence="3 4">
    <name type="scientific">Puccinia graminis f. sp. tritici</name>
    <dbReference type="NCBI Taxonomy" id="56615"/>
    <lineage>
        <taxon>Eukaryota</taxon>
        <taxon>Fungi</taxon>
        <taxon>Dikarya</taxon>
        <taxon>Basidiomycota</taxon>
        <taxon>Pucciniomycotina</taxon>
        <taxon>Pucciniomycetes</taxon>
        <taxon>Pucciniales</taxon>
        <taxon>Pucciniaceae</taxon>
        <taxon>Puccinia</taxon>
    </lineage>
</organism>
<evidence type="ECO:0000259" key="2">
    <source>
        <dbReference type="Pfam" id="PF20515"/>
    </source>
</evidence>
<proteinExistence type="predicted"/>
<protein>
    <recommendedName>
        <fullName evidence="2">Tet-like 2OG-Fe(II) oxygenase domain-containing protein</fullName>
    </recommendedName>
</protein>
<dbReference type="Proteomes" id="UP000324748">
    <property type="component" value="Unassembled WGS sequence"/>
</dbReference>
<sequence>MSTLKSIRWQRLRYYPKTRLYPTVPFDKEKDKPLRHPTPDEVSKACELADRKFFLMNFGRVVLVDPNDEDSVIAIMEFTPWDQLTETDKENLNFISTFLHQSKEFVNPVGSSTRSWGGKMWGIGWRKSQDFMQKFGRYIKAFPPSKMEKFDKLFQQSKLLGEILGDYYRGLSSGAFEHSQALMEHFNLPAFDSLSFGEKPSPNSCSPHLTFTTDNFFNPPHKDHNDISKWAFVMFIPIYSATGKLAGPESGYDIKGGPFVFPSFHTGISFDKQHGIVKMVWQANKYRHCTLPSFSPSGSKEFSCLGLSLQITTSIVNAVRKEAKGHYKDPLHYFGDHFYYMFRCLAKGTLLAALFCFHYFLFIISLFFK</sequence>
<comment type="caution">
    <text evidence="3">The sequence shown here is derived from an EMBL/GenBank/DDBJ whole genome shotgun (WGS) entry which is preliminary data.</text>
</comment>
<keyword evidence="1" id="KW-1133">Transmembrane helix</keyword>
<dbReference type="AlphaFoldDB" id="A0A5B0PHB7"/>
<accession>A0A5B0PHB7</accession>
<evidence type="ECO:0000313" key="3">
    <source>
        <dbReference type="EMBL" id="KAA1100222.1"/>
    </source>
</evidence>
<evidence type="ECO:0000256" key="1">
    <source>
        <dbReference type="SAM" id="Phobius"/>
    </source>
</evidence>
<evidence type="ECO:0000313" key="4">
    <source>
        <dbReference type="Proteomes" id="UP000324748"/>
    </source>
</evidence>